<evidence type="ECO:0000313" key="2">
    <source>
        <dbReference type="EMBL" id="MBB4920569.1"/>
    </source>
</evidence>
<evidence type="ECO:0000259" key="1">
    <source>
        <dbReference type="PROSITE" id="PS50943"/>
    </source>
</evidence>
<dbReference type="Gene3D" id="1.10.260.40">
    <property type="entry name" value="lambda repressor-like DNA-binding domains"/>
    <property type="match status" value="1"/>
</dbReference>
<gene>
    <name evidence="2" type="ORF">FHS44_007720</name>
</gene>
<dbReference type="SUPFAM" id="SSF47413">
    <property type="entry name" value="lambda repressor-like DNA-binding domains"/>
    <property type="match status" value="1"/>
</dbReference>
<dbReference type="GO" id="GO:0003677">
    <property type="term" value="F:DNA binding"/>
    <property type="evidence" value="ECO:0007669"/>
    <property type="project" value="InterPro"/>
</dbReference>
<comment type="caution">
    <text evidence="2">The sequence shown here is derived from an EMBL/GenBank/DDBJ whole genome shotgun (WGS) entry which is preliminary data.</text>
</comment>
<dbReference type="Pfam" id="PF13560">
    <property type="entry name" value="HTH_31"/>
    <property type="match status" value="1"/>
</dbReference>
<sequence length="451" mass="49736">MGEHHSTTAMMFGLVLRHLRKQAGLTQRELGRRALYDHTRISRAENGEILTPEPMVATLDNVLGAGGLLFGLRRMAESENRVPIVARVPGFYDGEPVILDMMTADGRIVRVTISRRQFTQLLASGALSGAFPGLAEPEQAQRVTRALDRPSRVDGEVIDYFRRVLAEHYSADKMLGPRSLLRPVLAQIDVLDELRRGAGAKHADPLLQTLAQYAEMAGWLHQDLGELDAAMNWTRRAAEWALCAGDTQLSAYMLVRQSNIACLTDDYAAVVHLAAAARRRPAELEPKLDALAAQQQARGLVMLGESDECFALLDQAADTLRDHPHVTHPNVPVYLHHYDVDALREQSAVCHRAAGRADTAVSILEEQIEKLPANVTRDRGHLTAKLAVAVVQTAHPDVARAAHLGQYALGVARQTGSVRIHRELRTLDSELLRRWPDDAASRDFHEALVAV</sequence>
<organism evidence="2 3">
    <name type="scientific">Streptosporangium saharense</name>
    <dbReference type="NCBI Taxonomy" id="1706840"/>
    <lineage>
        <taxon>Bacteria</taxon>
        <taxon>Bacillati</taxon>
        <taxon>Actinomycetota</taxon>
        <taxon>Actinomycetes</taxon>
        <taxon>Streptosporangiales</taxon>
        <taxon>Streptosporangiaceae</taxon>
        <taxon>Streptosporangium</taxon>
    </lineage>
</organism>
<dbReference type="SUPFAM" id="SSF48452">
    <property type="entry name" value="TPR-like"/>
    <property type="match status" value="1"/>
</dbReference>
<dbReference type="SMART" id="SM00530">
    <property type="entry name" value="HTH_XRE"/>
    <property type="match status" value="1"/>
</dbReference>
<protein>
    <submittedName>
        <fullName evidence="2">Transcriptional regulator with XRE-family HTH domain/tetratricopeptide (TPR) repeat protein</fullName>
    </submittedName>
</protein>
<evidence type="ECO:0000313" key="3">
    <source>
        <dbReference type="Proteomes" id="UP000552644"/>
    </source>
</evidence>
<reference evidence="2 3" key="1">
    <citation type="submission" date="2020-08" db="EMBL/GenBank/DDBJ databases">
        <title>Genomic Encyclopedia of Type Strains, Phase III (KMG-III): the genomes of soil and plant-associated and newly described type strains.</title>
        <authorList>
            <person name="Whitman W."/>
        </authorList>
    </citation>
    <scope>NUCLEOTIDE SEQUENCE [LARGE SCALE GENOMIC DNA]</scope>
    <source>
        <strain evidence="2 3">CECT 8840</strain>
    </source>
</reference>
<feature type="domain" description="HTH cro/C1-type" evidence="1">
    <location>
        <begin position="16"/>
        <end position="48"/>
    </location>
</feature>
<name>A0A7W7QVY5_9ACTN</name>
<dbReference type="RefSeq" id="WP_184725015.1">
    <property type="nucleotide sequence ID" value="NZ_JACHJP010000014.1"/>
</dbReference>
<dbReference type="InterPro" id="IPR011990">
    <property type="entry name" value="TPR-like_helical_dom_sf"/>
</dbReference>
<dbReference type="EMBL" id="JACHJP010000014">
    <property type="protein sequence ID" value="MBB4920569.1"/>
    <property type="molecule type" value="Genomic_DNA"/>
</dbReference>
<dbReference type="InterPro" id="IPR001387">
    <property type="entry name" value="Cro/C1-type_HTH"/>
</dbReference>
<dbReference type="PROSITE" id="PS50943">
    <property type="entry name" value="HTH_CROC1"/>
    <property type="match status" value="1"/>
</dbReference>
<dbReference type="CDD" id="cd00093">
    <property type="entry name" value="HTH_XRE"/>
    <property type="match status" value="1"/>
</dbReference>
<dbReference type="InterPro" id="IPR010982">
    <property type="entry name" value="Lambda_DNA-bd_dom_sf"/>
</dbReference>
<keyword evidence="3" id="KW-1185">Reference proteome</keyword>
<proteinExistence type="predicted"/>
<dbReference type="AlphaFoldDB" id="A0A7W7QVY5"/>
<dbReference type="Proteomes" id="UP000552644">
    <property type="component" value="Unassembled WGS sequence"/>
</dbReference>
<accession>A0A7W7QVY5</accession>